<keyword evidence="2" id="KW-0158">Chromosome</keyword>
<proteinExistence type="predicted"/>
<reference evidence="11" key="1">
    <citation type="journal article" date="2010" name="Science">
        <title>Plasticity of animal genome architecture unmasked by rapid evolution of a pelagic tunicate.</title>
        <authorList>
            <person name="Denoeud F."/>
            <person name="Henriet S."/>
            <person name="Mungpakdee S."/>
            <person name="Aury J.M."/>
            <person name="Da Silva C."/>
            <person name="Brinkmann H."/>
            <person name="Mikhaleva J."/>
            <person name="Olsen L.C."/>
            <person name="Jubin C."/>
            <person name="Canestro C."/>
            <person name="Bouquet J.M."/>
            <person name="Danks G."/>
            <person name="Poulain J."/>
            <person name="Campsteijn C."/>
            <person name="Adamski M."/>
            <person name="Cross I."/>
            <person name="Yadetie F."/>
            <person name="Muffato M."/>
            <person name="Louis A."/>
            <person name="Butcher S."/>
            <person name="Tsagkogeorga G."/>
            <person name="Konrad A."/>
            <person name="Singh S."/>
            <person name="Jensen M.F."/>
            <person name="Cong E.H."/>
            <person name="Eikeseth-Otteraa H."/>
            <person name="Noel B."/>
            <person name="Anthouard V."/>
            <person name="Porcel B.M."/>
            <person name="Kachouri-Lafond R."/>
            <person name="Nishino A."/>
            <person name="Ugolini M."/>
            <person name="Chourrout P."/>
            <person name="Nishida H."/>
            <person name="Aasland R."/>
            <person name="Huzurbazar S."/>
            <person name="Westhof E."/>
            <person name="Delsuc F."/>
            <person name="Lehrach H."/>
            <person name="Reinhardt R."/>
            <person name="Weissenbach J."/>
            <person name="Roy S.W."/>
            <person name="Artiguenave F."/>
            <person name="Postlethwait J.H."/>
            <person name="Manak J.R."/>
            <person name="Thompson E.M."/>
            <person name="Jaillon O."/>
            <person name="Du Pasquier L."/>
            <person name="Boudinot P."/>
            <person name="Liberles D.A."/>
            <person name="Volff J.N."/>
            <person name="Philippe H."/>
            <person name="Lenhard B."/>
            <person name="Roest Crollius H."/>
            <person name="Wincker P."/>
            <person name="Chourrout D."/>
        </authorList>
    </citation>
    <scope>NUCLEOTIDE SEQUENCE [LARGE SCALE GENOMIC DNA]</scope>
</reference>
<evidence type="ECO:0000259" key="9">
    <source>
        <dbReference type="PROSITE" id="PS50280"/>
    </source>
</evidence>
<dbReference type="SUPFAM" id="SSF82199">
    <property type="entry name" value="SET domain"/>
    <property type="match status" value="1"/>
</dbReference>
<keyword evidence="8" id="KW-0156">Chromatin regulator</keyword>
<dbReference type="InterPro" id="IPR050973">
    <property type="entry name" value="H3K9_Histone-Lys_N-MTase"/>
</dbReference>
<sequence length="192" mass="21769">MRTGLSSYGLIFQALQCNINCPCQPDCKNRLVQQGCDRPLRVKYFGSEKGHGLVAENEIHKGEFIIEYMGEYLNLEAVNERQVYQRENDKMNYILSLAEVFGNGEKEIVHIDAGKLGNAARFANHSCSPNSKLYPVRVENDIARIAIFAERFIEPGEEITYDYGSAESTLSERKCQCGSRCCRHFMPSDINL</sequence>
<dbReference type="PROSITE" id="PS50868">
    <property type="entry name" value="POST_SET"/>
    <property type="match status" value="1"/>
</dbReference>
<accession>E4YIP8</accession>
<evidence type="ECO:0000256" key="3">
    <source>
        <dbReference type="ARBA" id="ARBA00022603"/>
    </source>
</evidence>
<evidence type="ECO:0000313" key="11">
    <source>
        <dbReference type="EMBL" id="CBY35359.1"/>
    </source>
</evidence>
<gene>
    <name evidence="11" type="ORF">GSOID_T00027168001</name>
</gene>
<dbReference type="GO" id="GO:0008168">
    <property type="term" value="F:methyltransferase activity"/>
    <property type="evidence" value="ECO:0007669"/>
    <property type="project" value="UniProtKB-KW"/>
</dbReference>
<keyword evidence="6" id="KW-0479">Metal-binding</keyword>
<evidence type="ECO:0000256" key="2">
    <source>
        <dbReference type="ARBA" id="ARBA00022454"/>
    </source>
</evidence>
<feature type="domain" description="SET" evidence="9">
    <location>
        <begin position="38"/>
        <end position="164"/>
    </location>
</feature>
<evidence type="ECO:0000256" key="6">
    <source>
        <dbReference type="ARBA" id="ARBA00022723"/>
    </source>
</evidence>
<dbReference type="PROSITE" id="PS50280">
    <property type="entry name" value="SET"/>
    <property type="match status" value="1"/>
</dbReference>
<keyword evidence="7" id="KW-0862">Zinc</keyword>
<keyword evidence="3" id="KW-0489">Methyltransferase</keyword>
<evidence type="ECO:0000259" key="10">
    <source>
        <dbReference type="PROSITE" id="PS50868"/>
    </source>
</evidence>
<dbReference type="Proteomes" id="UP000011014">
    <property type="component" value="Unassembled WGS sequence"/>
</dbReference>
<dbReference type="Pfam" id="PF00856">
    <property type="entry name" value="SET"/>
    <property type="match status" value="1"/>
</dbReference>
<organism evidence="11">
    <name type="scientific">Oikopleura dioica</name>
    <name type="common">Tunicate</name>
    <dbReference type="NCBI Taxonomy" id="34765"/>
    <lineage>
        <taxon>Eukaryota</taxon>
        <taxon>Metazoa</taxon>
        <taxon>Chordata</taxon>
        <taxon>Tunicata</taxon>
        <taxon>Appendicularia</taxon>
        <taxon>Copelata</taxon>
        <taxon>Oikopleuridae</taxon>
        <taxon>Oikopleura</taxon>
    </lineage>
</organism>
<dbReference type="GO" id="GO:0006325">
    <property type="term" value="P:chromatin organization"/>
    <property type="evidence" value="ECO:0007669"/>
    <property type="project" value="UniProtKB-KW"/>
</dbReference>
<evidence type="ECO:0008006" key="12">
    <source>
        <dbReference type="Google" id="ProtNLM"/>
    </source>
</evidence>
<dbReference type="SMART" id="SM00317">
    <property type="entry name" value="SET"/>
    <property type="match status" value="1"/>
</dbReference>
<keyword evidence="5" id="KW-0949">S-adenosyl-L-methionine</keyword>
<comment type="subcellular location">
    <subcellularLocation>
        <location evidence="1">Chromosome</location>
    </subcellularLocation>
</comment>
<feature type="domain" description="Post-SET" evidence="10">
    <location>
        <begin position="171"/>
        <end position="187"/>
    </location>
</feature>
<evidence type="ECO:0000256" key="5">
    <source>
        <dbReference type="ARBA" id="ARBA00022691"/>
    </source>
</evidence>
<dbReference type="InterPro" id="IPR003616">
    <property type="entry name" value="Post-SET_dom"/>
</dbReference>
<keyword evidence="4" id="KW-0808">Transferase</keyword>
<evidence type="ECO:0000256" key="1">
    <source>
        <dbReference type="ARBA" id="ARBA00004286"/>
    </source>
</evidence>
<dbReference type="PANTHER" id="PTHR46223:SF3">
    <property type="entry name" value="HISTONE-LYSINE N-METHYLTRANSFERASE SET-23"/>
    <property type="match status" value="1"/>
</dbReference>
<dbReference type="PANTHER" id="PTHR46223">
    <property type="entry name" value="HISTONE-LYSINE N-METHYLTRANSFERASE SUV39H"/>
    <property type="match status" value="1"/>
</dbReference>
<dbReference type="GO" id="GO:0046872">
    <property type="term" value="F:metal ion binding"/>
    <property type="evidence" value="ECO:0007669"/>
    <property type="project" value="UniProtKB-KW"/>
</dbReference>
<dbReference type="InterPro" id="IPR046341">
    <property type="entry name" value="SET_dom_sf"/>
</dbReference>
<evidence type="ECO:0000256" key="4">
    <source>
        <dbReference type="ARBA" id="ARBA00022679"/>
    </source>
</evidence>
<name>E4YIP8_OIKDI</name>
<protein>
    <recommendedName>
        <fullName evidence="12">SET domain-containing protein</fullName>
    </recommendedName>
</protein>
<dbReference type="GO" id="GO:0005694">
    <property type="term" value="C:chromosome"/>
    <property type="evidence" value="ECO:0007669"/>
    <property type="project" value="UniProtKB-SubCell"/>
</dbReference>
<dbReference type="AlphaFoldDB" id="E4YIP8"/>
<dbReference type="GO" id="GO:0032259">
    <property type="term" value="P:methylation"/>
    <property type="evidence" value="ECO:0007669"/>
    <property type="project" value="UniProtKB-KW"/>
</dbReference>
<evidence type="ECO:0000256" key="8">
    <source>
        <dbReference type="ARBA" id="ARBA00022853"/>
    </source>
</evidence>
<dbReference type="InterPro" id="IPR001214">
    <property type="entry name" value="SET_dom"/>
</dbReference>
<dbReference type="EMBL" id="FN654618">
    <property type="protein sequence ID" value="CBY35359.1"/>
    <property type="molecule type" value="Genomic_DNA"/>
</dbReference>
<dbReference type="Gene3D" id="2.170.270.10">
    <property type="entry name" value="SET domain"/>
    <property type="match status" value="1"/>
</dbReference>
<evidence type="ECO:0000256" key="7">
    <source>
        <dbReference type="ARBA" id="ARBA00022833"/>
    </source>
</evidence>